<feature type="chain" id="PRO_5044876339" evidence="3">
    <location>
        <begin position="21"/>
        <end position="416"/>
    </location>
</feature>
<feature type="region of interest" description="Disordered" evidence="1">
    <location>
        <begin position="396"/>
        <end position="416"/>
    </location>
</feature>
<evidence type="ECO:0000313" key="5">
    <source>
        <dbReference type="Proteomes" id="UP001530293"/>
    </source>
</evidence>
<keyword evidence="2" id="KW-1133">Transmembrane helix</keyword>
<feature type="transmembrane region" description="Helical" evidence="2">
    <location>
        <begin position="256"/>
        <end position="275"/>
    </location>
</feature>
<reference evidence="4 5" key="1">
    <citation type="submission" date="2024-10" db="EMBL/GenBank/DDBJ databases">
        <title>Updated reference genomes for cyclostephanoid diatoms.</title>
        <authorList>
            <person name="Roberts W.R."/>
            <person name="Alverson A.J."/>
        </authorList>
    </citation>
    <scope>NUCLEOTIDE SEQUENCE [LARGE SCALE GENOMIC DNA]</scope>
    <source>
        <strain evidence="4 5">AJA232-27</strain>
    </source>
</reference>
<keyword evidence="2" id="KW-0472">Membrane</keyword>
<sequence>MKGLFLLNALLLGLIAAVNAQKMASKAKRPDFPLNAKDGCTPGRRVTASCPIRMECFVDKNYKNGGRCDCNPLWLKYSGKLPFDDSEWDDGFTTSDCQNHRLSRCVVAGFHLIGVILTACAIYTLTSVIIELIRVRAMKFNATSYSMFFLLWAGWSLFFTHLIYFLNTLDADKVEYWYDSRTVLFTYAVFPLNAIIDFEIGVTWIDLYDRTKRMSKRTSWALILLRVFIRCISFALSFGIVIWVGLGGILNLLQSALVPTCIGLVFISIAGFLIIKTLSPKKVDTSNPNWKVLASIKRSVQHGIGAKIVEIIGLTGMIFTIRHPQIGHMYGYFNICFFIACTFRQWGWIHYLLHGSRKHLKKYANKNASAYFGFTTIGLNRSFISSKTSALSKATFGGSSAGQSSAVPTTTSVRIE</sequence>
<dbReference type="AlphaFoldDB" id="A0ABD3M6I1"/>
<name>A0ABD3M6I1_9STRA</name>
<evidence type="ECO:0000313" key="4">
    <source>
        <dbReference type="EMBL" id="KAL3758483.1"/>
    </source>
</evidence>
<accession>A0ABD3M6I1</accession>
<keyword evidence="2" id="KW-0812">Transmembrane</keyword>
<keyword evidence="5" id="KW-1185">Reference proteome</keyword>
<feature type="signal peptide" evidence="3">
    <location>
        <begin position="1"/>
        <end position="20"/>
    </location>
</feature>
<feature type="transmembrane region" description="Helical" evidence="2">
    <location>
        <begin position="329"/>
        <end position="353"/>
    </location>
</feature>
<evidence type="ECO:0000256" key="3">
    <source>
        <dbReference type="SAM" id="SignalP"/>
    </source>
</evidence>
<feature type="transmembrane region" description="Helical" evidence="2">
    <location>
        <begin position="227"/>
        <end position="250"/>
    </location>
</feature>
<proteinExistence type="predicted"/>
<evidence type="ECO:0000256" key="1">
    <source>
        <dbReference type="SAM" id="MobiDB-lite"/>
    </source>
</evidence>
<gene>
    <name evidence="4" type="ORF">ACHAWU_004326</name>
</gene>
<feature type="transmembrane region" description="Helical" evidence="2">
    <location>
        <begin position="145"/>
        <end position="164"/>
    </location>
</feature>
<evidence type="ECO:0000256" key="2">
    <source>
        <dbReference type="SAM" id="Phobius"/>
    </source>
</evidence>
<feature type="transmembrane region" description="Helical" evidence="2">
    <location>
        <begin position="184"/>
        <end position="207"/>
    </location>
</feature>
<feature type="transmembrane region" description="Helical" evidence="2">
    <location>
        <begin position="304"/>
        <end position="323"/>
    </location>
</feature>
<dbReference type="Proteomes" id="UP001530293">
    <property type="component" value="Unassembled WGS sequence"/>
</dbReference>
<feature type="transmembrane region" description="Helical" evidence="2">
    <location>
        <begin position="108"/>
        <end position="133"/>
    </location>
</feature>
<keyword evidence="3" id="KW-0732">Signal</keyword>
<organism evidence="4 5">
    <name type="scientific">Discostella pseudostelligera</name>
    <dbReference type="NCBI Taxonomy" id="259834"/>
    <lineage>
        <taxon>Eukaryota</taxon>
        <taxon>Sar</taxon>
        <taxon>Stramenopiles</taxon>
        <taxon>Ochrophyta</taxon>
        <taxon>Bacillariophyta</taxon>
        <taxon>Coscinodiscophyceae</taxon>
        <taxon>Thalassiosirophycidae</taxon>
        <taxon>Stephanodiscales</taxon>
        <taxon>Stephanodiscaceae</taxon>
        <taxon>Discostella</taxon>
    </lineage>
</organism>
<dbReference type="EMBL" id="JALLBG020000229">
    <property type="protein sequence ID" value="KAL3758483.1"/>
    <property type="molecule type" value="Genomic_DNA"/>
</dbReference>
<comment type="caution">
    <text evidence="4">The sequence shown here is derived from an EMBL/GenBank/DDBJ whole genome shotgun (WGS) entry which is preliminary data.</text>
</comment>
<protein>
    <submittedName>
        <fullName evidence="4">Uncharacterized protein</fullName>
    </submittedName>
</protein>